<sequence>MREKGSVYSLLIIVGVVLLVAGYLIYQKQPGLIPWLGSRSVTINGPAHTPTPVSTPQPSKSSRGILSDEWREYFISDILPKYPEFQKTINSKDIKRVSPLSLKGDNPEAPPYKNWLVEIKTSISKYGDNYNYYLVTPEIQKQLIDPLSSMNEGSVTNCMVEHIYTPGSERNLGRDLLDKKGYLVLSGVCDPRFSGNSVSVYKLSDAEKVKLEDTGSLIKSYPTYFPTKDKKGNTLGRVRGVYGVNKPILVVDYGYFKDAINKIEEVQDTAYFDLQTGQLKQVVKFN</sequence>
<reference evidence="2 3" key="1">
    <citation type="journal article" date="2016" name="Nat. Commun.">
        <title>Thousands of microbial genomes shed light on interconnected biogeochemical processes in an aquifer system.</title>
        <authorList>
            <person name="Anantharaman K."/>
            <person name="Brown C.T."/>
            <person name="Hug L.A."/>
            <person name="Sharon I."/>
            <person name="Castelle C.J."/>
            <person name="Probst A.J."/>
            <person name="Thomas B.C."/>
            <person name="Singh A."/>
            <person name="Wilkins M.J."/>
            <person name="Karaoz U."/>
            <person name="Brodie E.L."/>
            <person name="Williams K.H."/>
            <person name="Hubbard S.S."/>
            <person name="Banfield J.F."/>
        </authorList>
    </citation>
    <scope>NUCLEOTIDE SEQUENCE [LARGE SCALE GENOMIC DNA]</scope>
</reference>
<keyword evidence="1" id="KW-1133">Transmembrane helix</keyword>
<gene>
    <name evidence="2" type="ORF">A2871_04120</name>
</gene>
<keyword evidence="1" id="KW-0812">Transmembrane</keyword>
<organism evidence="2 3">
    <name type="scientific">Candidatus Daviesbacteria bacterium RIFCSPHIGHO2_01_FULL_41_23</name>
    <dbReference type="NCBI Taxonomy" id="1797764"/>
    <lineage>
        <taxon>Bacteria</taxon>
        <taxon>Candidatus Daviesiibacteriota</taxon>
    </lineage>
</organism>
<protein>
    <submittedName>
        <fullName evidence="2">Uncharacterized protein</fullName>
    </submittedName>
</protein>
<name>A0A1F5IQQ3_9BACT</name>
<dbReference type="Proteomes" id="UP000176336">
    <property type="component" value="Unassembled WGS sequence"/>
</dbReference>
<feature type="transmembrane region" description="Helical" evidence="1">
    <location>
        <begin position="7"/>
        <end position="26"/>
    </location>
</feature>
<accession>A0A1F5IQQ3</accession>
<evidence type="ECO:0000313" key="2">
    <source>
        <dbReference type="EMBL" id="OGE18656.1"/>
    </source>
</evidence>
<evidence type="ECO:0000256" key="1">
    <source>
        <dbReference type="SAM" id="Phobius"/>
    </source>
</evidence>
<proteinExistence type="predicted"/>
<comment type="caution">
    <text evidence="2">The sequence shown here is derived from an EMBL/GenBank/DDBJ whole genome shotgun (WGS) entry which is preliminary data.</text>
</comment>
<keyword evidence="1" id="KW-0472">Membrane</keyword>
<dbReference type="EMBL" id="MFCR01000011">
    <property type="protein sequence ID" value="OGE18656.1"/>
    <property type="molecule type" value="Genomic_DNA"/>
</dbReference>
<evidence type="ECO:0000313" key="3">
    <source>
        <dbReference type="Proteomes" id="UP000176336"/>
    </source>
</evidence>
<dbReference type="AlphaFoldDB" id="A0A1F5IQQ3"/>